<name>A0AAD8IAG7_9APIA</name>
<dbReference type="Proteomes" id="UP001237642">
    <property type="component" value="Unassembled WGS sequence"/>
</dbReference>
<protein>
    <submittedName>
        <fullName evidence="1">Uncharacterized protein</fullName>
    </submittedName>
</protein>
<reference evidence="1" key="2">
    <citation type="submission" date="2023-05" db="EMBL/GenBank/DDBJ databases">
        <authorList>
            <person name="Schelkunov M.I."/>
        </authorList>
    </citation>
    <scope>NUCLEOTIDE SEQUENCE</scope>
    <source>
        <strain evidence="1">Hsosn_3</strain>
        <tissue evidence="1">Leaf</tissue>
    </source>
</reference>
<dbReference type="EMBL" id="JAUIZM010000006">
    <property type="protein sequence ID" value="KAK1381461.1"/>
    <property type="molecule type" value="Genomic_DNA"/>
</dbReference>
<evidence type="ECO:0000313" key="2">
    <source>
        <dbReference type="Proteomes" id="UP001237642"/>
    </source>
</evidence>
<gene>
    <name evidence="1" type="ORF">POM88_028205</name>
</gene>
<comment type="caution">
    <text evidence="1">The sequence shown here is derived from an EMBL/GenBank/DDBJ whole genome shotgun (WGS) entry which is preliminary data.</text>
</comment>
<evidence type="ECO:0000313" key="1">
    <source>
        <dbReference type="EMBL" id="KAK1381461.1"/>
    </source>
</evidence>
<proteinExistence type="predicted"/>
<organism evidence="1 2">
    <name type="scientific">Heracleum sosnowskyi</name>
    <dbReference type="NCBI Taxonomy" id="360622"/>
    <lineage>
        <taxon>Eukaryota</taxon>
        <taxon>Viridiplantae</taxon>
        <taxon>Streptophyta</taxon>
        <taxon>Embryophyta</taxon>
        <taxon>Tracheophyta</taxon>
        <taxon>Spermatophyta</taxon>
        <taxon>Magnoliopsida</taxon>
        <taxon>eudicotyledons</taxon>
        <taxon>Gunneridae</taxon>
        <taxon>Pentapetalae</taxon>
        <taxon>asterids</taxon>
        <taxon>campanulids</taxon>
        <taxon>Apiales</taxon>
        <taxon>Apiaceae</taxon>
        <taxon>Apioideae</taxon>
        <taxon>apioid superclade</taxon>
        <taxon>Tordylieae</taxon>
        <taxon>Tordyliinae</taxon>
        <taxon>Heracleum</taxon>
    </lineage>
</organism>
<sequence>MAEDSSDSVHTNDLFIDALPGTLTSVREDTRIHVDGGCVLSHSGPSTSSSHASGNSNEAQVIIHDSTRGLLNTENHLEIIHENKTRLDFAKFLENLGIPFDHFTAYQKESALATPELYDDPGITPIN</sequence>
<keyword evidence="2" id="KW-1185">Reference proteome</keyword>
<reference evidence="1" key="1">
    <citation type="submission" date="2023-02" db="EMBL/GenBank/DDBJ databases">
        <title>Genome of toxic invasive species Heracleum sosnowskyi carries increased number of genes despite the absence of recent whole-genome duplications.</title>
        <authorList>
            <person name="Schelkunov M."/>
            <person name="Shtratnikova V."/>
            <person name="Makarenko M."/>
            <person name="Klepikova A."/>
            <person name="Omelchenko D."/>
            <person name="Novikova G."/>
            <person name="Obukhova E."/>
            <person name="Bogdanov V."/>
            <person name="Penin A."/>
            <person name="Logacheva M."/>
        </authorList>
    </citation>
    <scope>NUCLEOTIDE SEQUENCE</scope>
    <source>
        <strain evidence="1">Hsosn_3</strain>
        <tissue evidence="1">Leaf</tissue>
    </source>
</reference>
<dbReference type="AlphaFoldDB" id="A0AAD8IAG7"/>
<accession>A0AAD8IAG7</accession>